<evidence type="ECO:0000313" key="1">
    <source>
        <dbReference type="EMBL" id="KAF5818546.1"/>
    </source>
</evidence>
<dbReference type="EMBL" id="MNCJ02000317">
    <property type="protein sequence ID" value="KAF5818546.1"/>
    <property type="molecule type" value="Genomic_DNA"/>
</dbReference>
<comment type="caution">
    <text evidence="1">The sequence shown here is derived from an EMBL/GenBank/DDBJ whole genome shotgun (WGS) entry which is preliminary data.</text>
</comment>
<reference evidence="1" key="1">
    <citation type="journal article" date="2017" name="Nature">
        <title>The sunflower genome provides insights into oil metabolism, flowering and Asterid evolution.</title>
        <authorList>
            <person name="Badouin H."/>
            <person name="Gouzy J."/>
            <person name="Grassa C.J."/>
            <person name="Murat F."/>
            <person name="Staton S.E."/>
            <person name="Cottret L."/>
            <person name="Lelandais-Briere C."/>
            <person name="Owens G.L."/>
            <person name="Carrere S."/>
            <person name="Mayjonade B."/>
            <person name="Legrand L."/>
            <person name="Gill N."/>
            <person name="Kane N.C."/>
            <person name="Bowers J.E."/>
            <person name="Hubner S."/>
            <person name="Bellec A."/>
            <person name="Berard A."/>
            <person name="Berges H."/>
            <person name="Blanchet N."/>
            <person name="Boniface M.C."/>
            <person name="Brunel D."/>
            <person name="Catrice O."/>
            <person name="Chaidir N."/>
            <person name="Claudel C."/>
            <person name="Donnadieu C."/>
            <person name="Faraut T."/>
            <person name="Fievet G."/>
            <person name="Helmstetter N."/>
            <person name="King M."/>
            <person name="Knapp S.J."/>
            <person name="Lai Z."/>
            <person name="Le Paslier M.C."/>
            <person name="Lippi Y."/>
            <person name="Lorenzon L."/>
            <person name="Mandel J.R."/>
            <person name="Marage G."/>
            <person name="Marchand G."/>
            <person name="Marquand E."/>
            <person name="Bret-Mestries E."/>
            <person name="Morien E."/>
            <person name="Nambeesan S."/>
            <person name="Nguyen T."/>
            <person name="Pegot-Espagnet P."/>
            <person name="Pouilly N."/>
            <person name="Raftis F."/>
            <person name="Sallet E."/>
            <person name="Schiex T."/>
            <person name="Thomas J."/>
            <person name="Vandecasteele C."/>
            <person name="Vares D."/>
            <person name="Vear F."/>
            <person name="Vautrin S."/>
            <person name="Crespi M."/>
            <person name="Mangin B."/>
            <person name="Burke J.M."/>
            <person name="Salse J."/>
            <person name="Munos S."/>
            <person name="Vincourt P."/>
            <person name="Rieseberg L.H."/>
            <person name="Langlade N.B."/>
        </authorList>
    </citation>
    <scope>NUCLEOTIDE SEQUENCE</scope>
    <source>
        <tissue evidence="1">Leaves</tissue>
    </source>
</reference>
<dbReference type="Proteomes" id="UP000215914">
    <property type="component" value="Unassembled WGS sequence"/>
</dbReference>
<sequence length="122" mass="11613">MCFATTPTTNSTPATAVIILLTGIKRTSDGGTVVDVSSAAGRGSIVFGSAGSGSVVVVSAGRGSIVVGSVGRGSIVVGSAGRGLIVVGSPGRGSIVVDGAGSLGGLFRTSSPPATDFASIFN</sequence>
<dbReference type="Gramene" id="mRNA:HanXRQr2_Chr02g0066561">
    <property type="protein sequence ID" value="mRNA:HanXRQr2_Chr02g0066561"/>
    <property type="gene ID" value="HanXRQr2_Chr02g0066561"/>
</dbReference>
<accession>A0A9K3JMQ1</accession>
<dbReference type="AlphaFoldDB" id="A0A9K3JMQ1"/>
<protein>
    <submittedName>
        <fullName evidence="1">Uncharacterized protein</fullName>
    </submittedName>
</protein>
<reference evidence="1" key="2">
    <citation type="submission" date="2020-06" db="EMBL/GenBank/DDBJ databases">
        <title>Helianthus annuus Genome sequencing and assembly Release 2.</title>
        <authorList>
            <person name="Gouzy J."/>
            <person name="Langlade N."/>
            <person name="Munos S."/>
        </authorList>
    </citation>
    <scope>NUCLEOTIDE SEQUENCE</scope>
    <source>
        <tissue evidence="1">Leaves</tissue>
    </source>
</reference>
<evidence type="ECO:0000313" key="2">
    <source>
        <dbReference type="Proteomes" id="UP000215914"/>
    </source>
</evidence>
<keyword evidence="2" id="KW-1185">Reference proteome</keyword>
<organism evidence="1 2">
    <name type="scientific">Helianthus annuus</name>
    <name type="common">Common sunflower</name>
    <dbReference type="NCBI Taxonomy" id="4232"/>
    <lineage>
        <taxon>Eukaryota</taxon>
        <taxon>Viridiplantae</taxon>
        <taxon>Streptophyta</taxon>
        <taxon>Embryophyta</taxon>
        <taxon>Tracheophyta</taxon>
        <taxon>Spermatophyta</taxon>
        <taxon>Magnoliopsida</taxon>
        <taxon>eudicotyledons</taxon>
        <taxon>Gunneridae</taxon>
        <taxon>Pentapetalae</taxon>
        <taxon>asterids</taxon>
        <taxon>campanulids</taxon>
        <taxon>Asterales</taxon>
        <taxon>Asteraceae</taxon>
        <taxon>Asteroideae</taxon>
        <taxon>Heliantheae alliance</taxon>
        <taxon>Heliantheae</taxon>
        <taxon>Helianthus</taxon>
    </lineage>
</organism>
<name>A0A9K3JMQ1_HELAN</name>
<gene>
    <name evidence="1" type="ORF">HanXRQr2_Chr02g0066561</name>
</gene>
<proteinExistence type="predicted"/>